<gene>
    <name evidence="2" type="ORF">ENQ76_14750</name>
</gene>
<dbReference type="AlphaFoldDB" id="A0A7C2PIS7"/>
<sequence length="76" mass="8409">MEHPMSTAAGEFDESRRFRSFREGDAVTMIGGPFQGFDGSVVEVDRSLGTAVVEVPVFGKLTPVLCRFDELVRRTD</sequence>
<proteinExistence type="predicted"/>
<dbReference type="InterPro" id="IPR008991">
    <property type="entry name" value="Translation_prot_SH3-like_sf"/>
</dbReference>
<dbReference type="EMBL" id="DSOK01000406">
    <property type="protein sequence ID" value="HEN16717.1"/>
    <property type="molecule type" value="Genomic_DNA"/>
</dbReference>
<dbReference type="SUPFAM" id="SSF50104">
    <property type="entry name" value="Translation proteins SH3-like domain"/>
    <property type="match status" value="1"/>
</dbReference>
<evidence type="ECO:0000313" key="2">
    <source>
        <dbReference type="EMBL" id="HEN16717.1"/>
    </source>
</evidence>
<dbReference type="CDD" id="cd06091">
    <property type="entry name" value="KOW_NusG"/>
    <property type="match status" value="1"/>
</dbReference>
<protein>
    <recommendedName>
        <fullName evidence="1">KOW domain-containing protein</fullName>
    </recommendedName>
</protein>
<evidence type="ECO:0000259" key="1">
    <source>
        <dbReference type="SMART" id="SM00739"/>
    </source>
</evidence>
<reference evidence="2" key="1">
    <citation type="journal article" date="2020" name="mSystems">
        <title>Genome- and Community-Level Interaction Insights into Carbon Utilization and Element Cycling Functions of Hydrothermarchaeota in Hydrothermal Sediment.</title>
        <authorList>
            <person name="Zhou Z."/>
            <person name="Liu Y."/>
            <person name="Xu W."/>
            <person name="Pan J."/>
            <person name="Luo Z.H."/>
            <person name="Li M."/>
        </authorList>
    </citation>
    <scope>NUCLEOTIDE SEQUENCE [LARGE SCALE GENOMIC DNA]</scope>
    <source>
        <strain evidence="2">SpSt-339</strain>
    </source>
</reference>
<dbReference type="InterPro" id="IPR005824">
    <property type="entry name" value="KOW"/>
</dbReference>
<comment type="caution">
    <text evidence="2">The sequence shown here is derived from an EMBL/GenBank/DDBJ whole genome shotgun (WGS) entry which is preliminary data.</text>
</comment>
<dbReference type="Gene3D" id="2.30.30.30">
    <property type="match status" value="1"/>
</dbReference>
<dbReference type="SMART" id="SM00739">
    <property type="entry name" value="KOW"/>
    <property type="match status" value="1"/>
</dbReference>
<dbReference type="InterPro" id="IPR014722">
    <property type="entry name" value="Rib_uL2_dom2"/>
</dbReference>
<feature type="domain" description="KOW" evidence="1">
    <location>
        <begin position="20"/>
        <end position="47"/>
    </location>
</feature>
<name>A0A7C2PIS7_9PLAN</name>
<dbReference type="Pfam" id="PF00467">
    <property type="entry name" value="KOW"/>
    <property type="match status" value="1"/>
</dbReference>
<accession>A0A7C2PIS7</accession>
<organism evidence="2">
    <name type="scientific">Schlesneria paludicola</name>
    <dbReference type="NCBI Taxonomy" id="360056"/>
    <lineage>
        <taxon>Bacteria</taxon>
        <taxon>Pseudomonadati</taxon>
        <taxon>Planctomycetota</taxon>
        <taxon>Planctomycetia</taxon>
        <taxon>Planctomycetales</taxon>
        <taxon>Planctomycetaceae</taxon>
        <taxon>Schlesneria</taxon>
    </lineage>
</organism>